<evidence type="ECO:0000313" key="4">
    <source>
        <dbReference type="Proteomes" id="UP001432322"/>
    </source>
</evidence>
<dbReference type="EMBL" id="BTSY01000006">
    <property type="protein sequence ID" value="GMT31537.1"/>
    <property type="molecule type" value="Genomic_DNA"/>
</dbReference>
<feature type="transmembrane region" description="Helical" evidence="2">
    <location>
        <begin position="6"/>
        <end position="28"/>
    </location>
</feature>
<feature type="transmembrane region" description="Helical" evidence="2">
    <location>
        <begin position="99"/>
        <end position="122"/>
    </location>
</feature>
<feature type="non-terminal residue" evidence="3">
    <location>
        <position position="1"/>
    </location>
</feature>
<feature type="transmembrane region" description="Helical" evidence="2">
    <location>
        <begin position="134"/>
        <end position="154"/>
    </location>
</feature>
<comment type="caution">
    <text evidence="3">The sequence shown here is derived from an EMBL/GenBank/DDBJ whole genome shotgun (WGS) entry which is preliminary data.</text>
</comment>
<gene>
    <name evidence="3" type="ORF">PFISCL1PPCAC_22834</name>
</gene>
<protein>
    <recommendedName>
        <fullName evidence="5">G protein-coupled receptor</fullName>
    </recommendedName>
</protein>
<reference evidence="3" key="1">
    <citation type="submission" date="2023-10" db="EMBL/GenBank/DDBJ databases">
        <title>Genome assembly of Pristionchus species.</title>
        <authorList>
            <person name="Yoshida K."/>
            <person name="Sommer R.J."/>
        </authorList>
    </citation>
    <scope>NUCLEOTIDE SEQUENCE</scope>
    <source>
        <strain evidence="3">RS5133</strain>
    </source>
</reference>
<name>A0AAV5WHZ1_9BILA</name>
<dbReference type="AlphaFoldDB" id="A0AAV5WHZ1"/>
<feature type="non-terminal residue" evidence="3">
    <location>
        <position position="255"/>
    </location>
</feature>
<evidence type="ECO:0008006" key="5">
    <source>
        <dbReference type="Google" id="ProtNLM"/>
    </source>
</evidence>
<feature type="compositionally biased region" description="Low complexity" evidence="1">
    <location>
        <begin position="237"/>
        <end position="255"/>
    </location>
</feature>
<evidence type="ECO:0000256" key="1">
    <source>
        <dbReference type="SAM" id="MobiDB-lite"/>
    </source>
</evidence>
<evidence type="ECO:0000256" key="2">
    <source>
        <dbReference type="SAM" id="Phobius"/>
    </source>
</evidence>
<evidence type="ECO:0000313" key="3">
    <source>
        <dbReference type="EMBL" id="GMT31537.1"/>
    </source>
</evidence>
<keyword evidence="2" id="KW-1133">Transmembrane helix</keyword>
<dbReference type="Proteomes" id="UP001432322">
    <property type="component" value="Unassembled WGS sequence"/>
</dbReference>
<proteinExistence type="predicted"/>
<keyword evidence="2" id="KW-0812">Transmembrane</keyword>
<feature type="region of interest" description="Disordered" evidence="1">
    <location>
        <begin position="165"/>
        <end position="255"/>
    </location>
</feature>
<organism evidence="3 4">
    <name type="scientific">Pristionchus fissidentatus</name>
    <dbReference type="NCBI Taxonomy" id="1538716"/>
    <lineage>
        <taxon>Eukaryota</taxon>
        <taxon>Metazoa</taxon>
        <taxon>Ecdysozoa</taxon>
        <taxon>Nematoda</taxon>
        <taxon>Chromadorea</taxon>
        <taxon>Rhabditida</taxon>
        <taxon>Rhabditina</taxon>
        <taxon>Diplogasteromorpha</taxon>
        <taxon>Diplogasteroidea</taxon>
        <taxon>Neodiplogasteridae</taxon>
        <taxon>Pristionchus</taxon>
    </lineage>
</organism>
<accession>A0AAV5WHZ1</accession>
<feature type="transmembrane region" description="Helical" evidence="2">
    <location>
        <begin position="65"/>
        <end position="87"/>
    </location>
</feature>
<feature type="compositionally biased region" description="Polar residues" evidence="1">
    <location>
        <begin position="204"/>
        <end position="223"/>
    </location>
</feature>
<keyword evidence="2" id="KW-0472">Membrane</keyword>
<keyword evidence="4" id="KW-1185">Reference proteome</keyword>
<sequence>SSLRPLIFVICVVYALITIGTVALSFTLNLRVTSHGGAYQCEKIVSGGSTHVQCGKIGASTTIQALIWIESILLLPVIIVSMLSLYAPAMVERLPGNTACAIPCSLCFIFVLQFVFLIVCFAKGYMRHHWHMDLALFVQLLFALPVAYLFFNLLQINGESEPPMRDERYNLLNDPNAKNRKNVDTDSNSGSLSRPAAAKAPAPTSGTYEQPVSGTITGTGSREQMSDETGSKEPVGSAEPIPAAPAAAETASIPS</sequence>